<evidence type="ECO:0000313" key="1">
    <source>
        <dbReference type="EMBL" id="KAA1176571.1"/>
    </source>
</evidence>
<comment type="caution">
    <text evidence="1">The sequence shown here is derived from an EMBL/GenBank/DDBJ whole genome shotgun (WGS) entry which is preliminary data.</text>
</comment>
<gene>
    <name evidence="1" type="ORF">FP026_27365</name>
</gene>
<evidence type="ECO:0000313" key="2">
    <source>
        <dbReference type="Proteomes" id="UP000323608"/>
    </source>
</evidence>
<dbReference type="EMBL" id="VNIP01000016">
    <property type="protein sequence ID" value="KAA1176571.1"/>
    <property type="molecule type" value="Genomic_DNA"/>
</dbReference>
<protein>
    <submittedName>
        <fullName evidence="1">Uncharacterized protein</fullName>
    </submittedName>
</protein>
<organism evidence="1 2">
    <name type="scientific">Rhizobium tropici</name>
    <dbReference type="NCBI Taxonomy" id="398"/>
    <lineage>
        <taxon>Bacteria</taxon>
        <taxon>Pseudomonadati</taxon>
        <taxon>Pseudomonadota</taxon>
        <taxon>Alphaproteobacteria</taxon>
        <taxon>Hyphomicrobiales</taxon>
        <taxon>Rhizobiaceae</taxon>
        <taxon>Rhizobium/Agrobacterium group</taxon>
        <taxon>Rhizobium</taxon>
    </lineage>
</organism>
<dbReference type="AlphaFoldDB" id="A0A5B0VRQ3"/>
<reference evidence="1 2" key="1">
    <citation type="submission" date="2019-07" db="EMBL/GenBank/DDBJ databases">
        <title>The Draft Genome Sequence of Rhizobium tropici SARCC-755 Associated with Superior Nodulation on Pigeonpea (Cajanus cajan (L.) Millsp.).</title>
        <authorList>
            <person name="Bopape F.L."/>
            <person name="Hassen A.I."/>
            <person name="Swanevelder Z.H."/>
            <person name="Gwata E.T."/>
        </authorList>
    </citation>
    <scope>NUCLEOTIDE SEQUENCE [LARGE SCALE GENOMIC DNA]</scope>
    <source>
        <strain evidence="1 2">SARCC-755</strain>
    </source>
</reference>
<accession>A0A5B0VRQ3</accession>
<sequence>MERSVMKDPDGSSIVYACIATVVAKCARQAASASTTAPSGQNACLKNRDVFVRLRRFDAQNEGADIAQRLIVLQSKPLFADRFSVMKGPLFLPRRS</sequence>
<dbReference type="Proteomes" id="UP000323608">
    <property type="component" value="Unassembled WGS sequence"/>
</dbReference>
<name>A0A5B0VRQ3_RHITR</name>
<proteinExistence type="predicted"/>